<dbReference type="InterPro" id="IPR036291">
    <property type="entry name" value="NAD(P)-bd_dom_sf"/>
</dbReference>
<dbReference type="Gene3D" id="3.40.50.720">
    <property type="entry name" value="NAD(P)-binding Rossmann-like Domain"/>
    <property type="match status" value="1"/>
</dbReference>
<protein>
    <submittedName>
        <fullName evidence="4">Short-chain dehydrogenase</fullName>
    </submittedName>
</protein>
<dbReference type="OrthoDB" id="4690547at2"/>
<dbReference type="RefSeq" id="WP_090194779.1">
    <property type="nucleotide sequence ID" value="NZ_LT629785.1"/>
</dbReference>
<evidence type="ECO:0000313" key="4">
    <source>
        <dbReference type="EMBL" id="SDU15760.1"/>
    </source>
</evidence>
<keyword evidence="2" id="KW-0560">Oxidoreductase</keyword>
<dbReference type="PROSITE" id="PS00061">
    <property type="entry name" value="ADH_SHORT"/>
    <property type="match status" value="1"/>
</dbReference>
<dbReference type="PANTHER" id="PTHR44196">
    <property type="entry name" value="DEHYDROGENASE/REDUCTASE SDR FAMILY MEMBER 7B"/>
    <property type="match status" value="1"/>
</dbReference>
<dbReference type="PRINTS" id="PR00080">
    <property type="entry name" value="SDRFAMILY"/>
</dbReference>
<sequence>MNRLEKRFPKKRILITGATSGFGEALAYALAERGWNVAISGRDPAAVKRTVKNVNQRGGKGLGLALEVRDKLQWDAAREKLQKAWGGIDILCNNAGVADSNKLVDMTDADWEKLLSINLDGVINGCRTYVPDFIAAKSGYILNVSSVAGLLSMPEMANYSVSKAGVVSLSETMSAELSGANIGVTVLCPAGFRSSLFVNAARDGQDVTARSSVARTIQKDMDEGKHTSESVAAYAIRDMERGTLYSLPMPLYRAAWAFKRIAPNTFYKTVGWLYRNNLGPFDN</sequence>
<dbReference type="PANTHER" id="PTHR44196:SF1">
    <property type="entry name" value="DEHYDROGENASE_REDUCTASE SDR FAMILY MEMBER 7B"/>
    <property type="match status" value="1"/>
</dbReference>
<comment type="similarity">
    <text evidence="1 3">Belongs to the short-chain dehydrogenases/reductases (SDR) family.</text>
</comment>
<dbReference type="Pfam" id="PF00106">
    <property type="entry name" value="adh_short"/>
    <property type="match status" value="1"/>
</dbReference>
<dbReference type="SUPFAM" id="SSF51735">
    <property type="entry name" value="NAD(P)-binding Rossmann-fold domains"/>
    <property type="match status" value="1"/>
</dbReference>
<dbReference type="EMBL" id="LT629785">
    <property type="protein sequence ID" value="SDU15760.1"/>
    <property type="molecule type" value="Genomic_DNA"/>
</dbReference>
<dbReference type="CDD" id="cd05233">
    <property type="entry name" value="SDR_c"/>
    <property type="match status" value="1"/>
</dbReference>
<name>A0A1H2G8F2_9PSED</name>
<evidence type="ECO:0000256" key="2">
    <source>
        <dbReference type="ARBA" id="ARBA00023002"/>
    </source>
</evidence>
<dbReference type="GO" id="GO:0016491">
    <property type="term" value="F:oxidoreductase activity"/>
    <property type="evidence" value="ECO:0007669"/>
    <property type="project" value="UniProtKB-KW"/>
</dbReference>
<dbReference type="InterPro" id="IPR002347">
    <property type="entry name" value="SDR_fam"/>
</dbReference>
<gene>
    <name evidence="4" type="ORF">SAMN05216296_2114</name>
</gene>
<evidence type="ECO:0000313" key="5">
    <source>
        <dbReference type="Proteomes" id="UP000243232"/>
    </source>
</evidence>
<dbReference type="PRINTS" id="PR00081">
    <property type="entry name" value="GDHRDH"/>
</dbReference>
<evidence type="ECO:0000256" key="1">
    <source>
        <dbReference type="ARBA" id="ARBA00006484"/>
    </source>
</evidence>
<keyword evidence="5" id="KW-1185">Reference proteome</keyword>
<dbReference type="AlphaFoldDB" id="A0A1H2G8F2"/>
<dbReference type="InterPro" id="IPR020904">
    <property type="entry name" value="Sc_DH/Rdtase_CS"/>
</dbReference>
<accession>A0A1H2G8F2</accession>
<organism evidence="4 5">
    <name type="scientific">Pseudomonas pohangensis</name>
    <dbReference type="NCBI Taxonomy" id="364197"/>
    <lineage>
        <taxon>Bacteria</taxon>
        <taxon>Pseudomonadati</taxon>
        <taxon>Pseudomonadota</taxon>
        <taxon>Gammaproteobacteria</taxon>
        <taxon>Pseudomonadales</taxon>
        <taxon>Pseudomonadaceae</taxon>
        <taxon>Pseudomonas</taxon>
    </lineage>
</organism>
<dbReference type="Proteomes" id="UP000243232">
    <property type="component" value="Chromosome I"/>
</dbReference>
<evidence type="ECO:0000256" key="3">
    <source>
        <dbReference type="RuleBase" id="RU000363"/>
    </source>
</evidence>
<dbReference type="STRING" id="364197.SAMN05216296_2114"/>
<proteinExistence type="inferred from homology"/>
<dbReference type="GO" id="GO:0016020">
    <property type="term" value="C:membrane"/>
    <property type="evidence" value="ECO:0007669"/>
    <property type="project" value="TreeGrafter"/>
</dbReference>
<reference evidence="5" key="1">
    <citation type="submission" date="2016-10" db="EMBL/GenBank/DDBJ databases">
        <authorList>
            <person name="Varghese N."/>
            <person name="Submissions S."/>
        </authorList>
    </citation>
    <scope>NUCLEOTIDE SEQUENCE [LARGE SCALE GENOMIC DNA]</scope>
    <source>
        <strain evidence="5">DSM 17875</strain>
    </source>
</reference>